<dbReference type="Pfam" id="PF13506">
    <property type="entry name" value="Glyco_transf_21"/>
    <property type="match status" value="1"/>
</dbReference>
<evidence type="ECO:0000313" key="9">
    <source>
        <dbReference type="EMBL" id="MCS5479858.1"/>
    </source>
</evidence>
<keyword evidence="4" id="KW-0328">Glycosyltransferase</keyword>
<comment type="subcellular location">
    <subcellularLocation>
        <location evidence="1">Membrane</location>
        <topology evidence="1">Multi-pass membrane protein</topology>
    </subcellularLocation>
</comment>
<comment type="pathway">
    <text evidence="2">Lipid metabolism; sphingolipid metabolism.</text>
</comment>
<gene>
    <name evidence="9" type="ORF">NYP18_09315</name>
</gene>
<name>A0ABT2FX93_9CORY</name>
<keyword evidence="7" id="KW-1133">Transmembrane helix</keyword>
<reference evidence="9 10" key="1">
    <citation type="submission" date="2022-08" db="EMBL/GenBank/DDBJ databases">
        <title>YIM 101645 draft genome.</title>
        <authorList>
            <person name="Chen X."/>
        </authorList>
    </citation>
    <scope>NUCLEOTIDE SEQUENCE [LARGE SCALE GENOMIC DNA]</scope>
    <source>
        <strain evidence="9 10">YIM 101645</strain>
    </source>
</reference>
<keyword evidence="8" id="KW-0472">Membrane</keyword>
<proteinExistence type="predicted"/>
<protein>
    <submittedName>
        <fullName evidence="9">Glycosyltransferase family 2 protein</fullName>
    </submittedName>
</protein>
<keyword evidence="5" id="KW-0808">Transferase</keyword>
<dbReference type="InterPro" id="IPR029044">
    <property type="entry name" value="Nucleotide-diphossugar_trans"/>
</dbReference>
<dbReference type="InterPro" id="IPR025993">
    <property type="entry name" value="Ceramide_glucosylTrfase"/>
</dbReference>
<evidence type="ECO:0000313" key="10">
    <source>
        <dbReference type="Proteomes" id="UP001205965"/>
    </source>
</evidence>
<dbReference type="RefSeq" id="WP_259427929.1">
    <property type="nucleotide sequence ID" value="NZ_JANWTC010000006.1"/>
</dbReference>
<comment type="caution">
    <text evidence="9">The sequence shown here is derived from an EMBL/GenBank/DDBJ whole genome shotgun (WGS) entry which is preliminary data.</text>
</comment>
<evidence type="ECO:0000256" key="1">
    <source>
        <dbReference type="ARBA" id="ARBA00004141"/>
    </source>
</evidence>
<keyword evidence="6" id="KW-0812">Transmembrane</keyword>
<dbReference type="SUPFAM" id="SSF53448">
    <property type="entry name" value="Nucleotide-diphospho-sugar transferases"/>
    <property type="match status" value="1"/>
</dbReference>
<evidence type="ECO:0000256" key="6">
    <source>
        <dbReference type="ARBA" id="ARBA00022692"/>
    </source>
</evidence>
<dbReference type="EMBL" id="JANWTC010000006">
    <property type="protein sequence ID" value="MCS5479858.1"/>
    <property type="molecule type" value="Genomic_DNA"/>
</dbReference>
<evidence type="ECO:0000256" key="4">
    <source>
        <dbReference type="ARBA" id="ARBA00022676"/>
    </source>
</evidence>
<dbReference type="Proteomes" id="UP001205965">
    <property type="component" value="Unassembled WGS sequence"/>
</dbReference>
<evidence type="ECO:0000256" key="2">
    <source>
        <dbReference type="ARBA" id="ARBA00004760"/>
    </source>
</evidence>
<sequence>MTLALDYVLPLKWADGKGLAELADYLGEIVRYARVTVVDGSSPAARARHQAAFAEEVTVIAANPALALNGKVAGILTALPTLEQPKVIIADDDVRHTRDTLARICAALDDVDIVRPQNYFVTADGSPLPWHARWDTARSLINRAFGSDYPGTLGVRLEYLAGGYDGDLLFENLELIRTVRARGGRELTADELFVARRPPTTAAFFRQRVRQAYDSFAQPARLTAELVVLPTVLVLLLRRPVWLLYGLVGTVLVAETGRRRRGGHDVFPRTAAFWAPVWVLERGLCIWLALLERARGGVRYHNARLLTAANSLRTLTSRNETGA</sequence>
<evidence type="ECO:0000256" key="8">
    <source>
        <dbReference type="ARBA" id="ARBA00023136"/>
    </source>
</evidence>
<evidence type="ECO:0000256" key="3">
    <source>
        <dbReference type="ARBA" id="ARBA00004991"/>
    </source>
</evidence>
<evidence type="ECO:0000256" key="7">
    <source>
        <dbReference type="ARBA" id="ARBA00022989"/>
    </source>
</evidence>
<accession>A0ABT2FX93</accession>
<comment type="pathway">
    <text evidence="3">Sphingolipid metabolism.</text>
</comment>
<keyword evidence="10" id="KW-1185">Reference proteome</keyword>
<evidence type="ECO:0000256" key="5">
    <source>
        <dbReference type="ARBA" id="ARBA00022679"/>
    </source>
</evidence>
<organism evidence="9 10">
    <name type="scientific">Corynebacterium lemuris</name>
    <dbReference type="NCBI Taxonomy" id="1859292"/>
    <lineage>
        <taxon>Bacteria</taxon>
        <taxon>Bacillati</taxon>
        <taxon>Actinomycetota</taxon>
        <taxon>Actinomycetes</taxon>
        <taxon>Mycobacteriales</taxon>
        <taxon>Corynebacteriaceae</taxon>
        <taxon>Corynebacterium</taxon>
    </lineage>
</organism>